<reference evidence="7 8" key="1">
    <citation type="submission" date="2018-07" db="EMBL/GenBank/DDBJ databases">
        <title>Dyella tabacisoli L4-6T, whole genome shotgun sequence.</title>
        <authorList>
            <person name="Zhou X.-K."/>
            <person name="Li W.-J."/>
            <person name="Duan Y.-Q."/>
        </authorList>
    </citation>
    <scope>NUCLEOTIDE SEQUENCE [LARGE SCALE GENOMIC DNA]</scope>
    <source>
        <strain evidence="7 8">L4-6</strain>
    </source>
</reference>
<proteinExistence type="inferred from homology"/>
<evidence type="ECO:0000256" key="1">
    <source>
        <dbReference type="ARBA" id="ARBA00001933"/>
    </source>
</evidence>
<dbReference type="SUPFAM" id="SSF53383">
    <property type="entry name" value="PLP-dependent transferases"/>
    <property type="match status" value="1"/>
</dbReference>
<comment type="subunit">
    <text evidence="3">Homotetramer.</text>
</comment>
<organism evidence="7 8">
    <name type="scientific">Dyella tabacisoli</name>
    <dbReference type="NCBI Taxonomy" id="2282381"/>
    <lineage>
        <taxon>Bacteria</taxon>
        <taxon>Pseudomonadati</taxon>
        <taxon>Pseudomonadota</taxon>
        <taxon>Gammaproteobacteria</taxon>
        <taxon>Lysobacterales</taxon>
        <taxon>Rhodanobacteraceae</taxon>
        <taxon>Dyella</taxon>
    </lineage>
</organism>
<name>A0A369UQI1_9GAMM</name>
<dbReference type="InterPro" id="IPR015421">
    <property type="entry name" value="PyrdxlP-dep_Trfase_major"/>
</dbReference>
<dbReference type="GO" id="GO:0006567">
    <property type="term" value="P:L-threonine catabolic process"/>
    <property type="evidence" value="ECO:0007669"/>
    <property type="project" value="TreeGrafter"/>
</dbReference>
<evidence type="ECO:0000313" key="8">
    <source>
        <dbReference type="Proteomes" id="UP000253782"/>
    </source>
</evidence>
<comment type="caution">
    <text evidence="7">The sequence shown here is derived from an EMBL/GenBank/DDBJ whole genome shotgun (WGS) entry which is preliminary data.</text>
</comment>
<dbReference type="GO" id="GO:0005829">
    <property type="term" value="C:cytosol"/>
    <property type="evidence" value="ECO:0007669"/>
    <property type="project" value="TreeGrafter"/>
</dbReference>
<dbReference type="OrthoDB" id="9774495at2"/>
<keyword evidence="4" id="KW-0663">Pyridoxal phosphate</keyword>
<keyword evidence="7" id="KW-0456">Lyase</keyword>
<keyword evidence="5" id="KW-0732">Signal</keyword>
<dbReference type="Pfam" id="PF01212">
    <property type="entry name" value="Beta_elim_lyase"/>
    <property type="match status" value="1"/>
</dbReference>
<accession>A0A369UQI1</accession>
<feature type="chain" id="PRO_5016892921" evidence="5">
    <location>
        <begin position="33"/>
        <end position="387"/>
    </location>
</feature>
<evidence type="ECO:0000259" key="6">
    <source>
        <dbReference type="Pfam" id="PF01212"/>
    </source>
</evidence>
<evidence type="ECO:0000256" key="3">
    <source>
        <dbReference type="ARBA" id="ARBA00011881"/>
    </source>
</evidence>
<feature type="domain" description="Aromatic amino acid beta-eliminating lyase/threonine aldolase" evidence="6">
    <location>
        <begin position="77"/>
        <end position="338"/>
    </location>
</feature>
<gene>
    <name evidence="7" type="ORF">DVJ77_05180</name>
</gene>
<dbReference type="PANTHER" id="PTHR48097">
    <property type="entry name" value="L-THREONINE ALDOLASE-RELATED"/>
    <property type="match status" value="1"/>
</dbReference>
<evidence type="ECO:0000256" key="2">
    <source>
        <dbReference type="ARBA" id="ARBA00006966"/>
    </source>
</evidence>
<evidence type="ECO:0000256" key="4">
    <source>
        <dbReference type="ARBA" id="ARBA00022898"/>
    </source>
</evidence>
<comment type="cofactor">
    <cofactor evidence="1">
        <name>pyridoxal 5'-phosphate</name>
        <dbReference type="ChEBI" id="CHEBI:597326"/>
    </cofactor>
</comment>
<protein>
    <submittedName>
        <fullName evidence="7">Amino acid lyase</fullName>
    </submittedName>
</protein>
<dbReference type="Proteomes" id="UP000253782">
    <property type="component" value="Unassembled WGS sequence"/>
</dbReference>
<dbReference type="InterPro" id="IPR015424">
    <property type="entry name" value="PyrdxlP-dep_Trfase"/>
</dbReference>
<dbReference type="AlphaFoldDB" id="A0A369UQI1"/>
<dbReference type="PROSITE" id="PS51318">
    <property type="entry name" value="TAT"/>
    <property type="match status" value="1"/>
</dbReference>
<dbReference type="EMBL" id="QQAH01000003">
    <property type="protein sequence ID" value="RDD82906.1"/>
    <property type="molecule type" value="Genomic_DNA"/>
</dbReference>
<evidence type="ECO:0000313" key="7">
    <source>
        <dbReference type="EMBL" id="RDD82906.1"/>
    </source>
</evidence>
<dbReference type="GO" id="GO:0008732">
    <property type="term" value="F:L-allo-threonine aldolase activity"/>
    <property type="evidence" value="ECO:0007669"/>
    <property type="project" value="TreeGrafter"/>
</dbReference>
<dbReference type="Gene3D" id="3.40.640.10">
    <property type="entry name" value="Type I PLP-dependent aspartate aminotransferase-like (Major domain)"/>
    <property type="match status" value="1"/>
</dbReference>
<feature type="signal peptide" evidence="5">
    <location>
        <begin position="1"/>
        <end position="32"/>
    </location>
</feature>
<dbReference type="RefSeq" id="WP_114844418.1">
    <property type="nucleotide sequence ID" value="NZ_JBHSPE010000001.1"/>
</dbReference>
<keyword evidence="8" id="KW-1185">Reference proteome</keyword>
<dbReference type="PANTHER" id="PTHR48097:SF9">
    <property type="entry name" value="L-THREONINE ALDOLASE"/>
    <property type="match status" value="1"/>
</dbReference>
<evidence type="ECO:0000256" key="5">
    <source>
        <dbReference type="SAM" id="SignalP"/>
    </source>
</evidence>
<dbReference type="InterPro" id="IPR006311">
    <property type="entry name" value="TAT_signal"/>
</dbReference>
<dbReference type="InterPro" id="IPR001597">
    <property type="entry name" value="ArAA_b-elim_lyase/Thr_aldolase"/>
</dbReference>
<dbReference type="GO" id="GO:0006545">
    <property type="term" value="P:glycine biosynthetic process"/>
    <property type="evidence" value="ECO:0007669"/>
    <property type="project" value="TreeGrafter"/>
</dbReference>
<comment type="similarity">
    <text evidence="2">Belongs to the threonine aldolase family.</text>
</comment>
<sequence>MDRRDFLRSSLSAGAATGLLSGATLFAPVAYAAPKSPQDPDHINDAVVLAGDYMPRYNRDIIARVDQLLDQRDKTSDAYLKGGAVGDLEQRFATLLGKEDAAFMPTGTLANQVALRLLCGEHRRALVQQESHVYRDESDAITTLSNINLLPLAPGRASPSFEEVEAAVTLTEKGAYPLSVGAISLESPVRRADGAMVPYELVSKISALARSKGIGMHLDGARLLLNSGAEGFSISKYSALFDTVYVSLYKYLGAPYGAILAGTKATIAKARETRHLFGGTIYHGWEPALLALGALDGFEQRFARVRAAGDRLLEKLSAVEGFTIQRVEHGTNIHFLQIAADKQAGLKERLHKANILTQDIEAGKLELGFNETLLRRDTDYIVKAFAG</sequence>